<reference evidence="10 11" key="1">
    <citation type="submission" date="2017-06" db="EMBL/GenBank/DDBJ databases">
        <title>Complete genome sequence of Nitrospirillum amazonense strain CBAmC, an endophytic nitrogen-fixing and plant growth-promoting bacterium, isolated from sugarcane.</title>
        <authorList>
            <person name="Schwab S."/>
            <person name="dos Santos Teixeira K.R."/>
            <person name="Simoes Araujo J.L."/>
            <person name="Soares Vidal M."/>
            <person name="Borges de Freitas H.R."/>
            <person name="Rivello Crivelaro A.L."/>
            <person name="Bueno de Camargo Nunes A."/>
            <person name="dos Santos C.M."/>
            <person name="Palmeira da Silva Rosa D."/>
            <person name="da Silva Padilha D."/>
            <person name="da Silva E."/>
            <person name="Araujo Terra L."/>
            <person name="Soares Mendes V."/>
            <person name="Farinelli L."/>
            <person name="Magalhaes Cruz L."/>
            <person name="Baldani J.I."/>
        </authorList>
    </citation>
    <scope>NUCLEOTIDE SEQUENCE [LARGE SCALE GENOMIC DNA]</scope>
    <source>
        <strain evidence="10 11">CBAmC</strain>
    </source>
</reference>
<evidence type="ECO:0000256" key="4">
    <source>
        <dbReference type="ARBA" id="ARBA00022692"/>
    </source>
</evidence>
<gene>
    <name evidence="10" type="ORF">Y958_02455</name>
</gene>
<protein>
    <recommendedName>
        <fullName evidence="9">Outer membrane protein beta-barrel domain-containing protein</fullName>
    </recommendedName>
</protein>
<dbReference type="GO" id="GO:0015344">
    <property type="term" value="F:siderophore uptake transmembrane transporter activity"/>
    <property type="evidence" value="ECO:0007669"/>
    <property type="project" value="TreeGrafter"/>
</dbReference>
<dbReference type="PANTHER" id="PTHR30069:SF29">
    <property type="entry name" value="HEMOGLOBIN AND HEMOGLOBIN-HAPTOGLOBIN-BINDING PROTEIN 1-RELATED"/>
    <property type="match status" value="1"/>
</dbReference>
<dbReference type="InterPro" id="IPR036942">
    <property type="entry name" value="Beta-barrel_TonB_sf"/>
</dbReference>
<evidence type="ECO:0000256" key="1">
    <source>
        <dbReference type="ARBA" id="ARBA00004571"/>
    </source>
</evidence>
<evidence type="ECO:0000259" key="9">
    <source>
        <dbReference type="Pfam" id="PF14905"/>
    </source>
</evidence>
<dbReference type="Pfam" id="PF14905">
    <property type="entry name" value="OMP_b-brl_3"/>
    <property type="match status" value="1"/>
</dbReference>
<dbReference type="SUPFAM" id="SSF56935">
    <property type="entry name" value="Porins"/>
    <property type="match status" value="1"/>
</dbReference>
<dbReference type="EMBL" id="CP022110">
    <property type="protein sequence ID" value="ASG19818.1"/>
    <property type="molecule type" value="Genomic_DNA"/>
</dbReference>
<keyword evidence="4" id="KW-0812">Transmembrane</keyword>
<dbReference type="InterPro" id="IPR039426">
    <property type="entry name" value="TonB-dep_rcpt-like"/>
</dbReference>
<evidence type="ECO:0000313" key="11">
    <source>
        <dbReference type="Proteomes" id="UP000197153"/>
    </source>
</evidence>
<name>A0A248JP31_9PROT</name>
<evidence type="ECO:0000256" key="2">
    <source>
        <dbReference type="ARBA" id="ARBA00022448"/>
    </source>
</evidence>
<keyword evidence="7" id="KW-0998">Cell outer membrane</keyword>
<evidence type="ECO:0000256" key="3">
    <source>
        <dbReference type="ARBA" id="ARBA00022452"/>
    </source>
</evidence>
<dbReference type="InterPro" id="IPR037066">
    <property type="entry name" value="Plug_dom_sf"/>
</dbReference>
<dbReference type="GO" id="GO:0009279">
    <property type="term" value="C:cell outer membrane"/>
    <property type="evidence" value="ECO:0007669"/>
    <property type="project" value="UniProtKB-SubCell"/>
</dbReference>
<evidence type="ECO:0000256" key="8">
    <source>
        <dbReference type="SAM" id="SignalP"/>
    </source>
</evidence>
<dbReference type="Gene3D" id="2.170.130.10">
    <property type="entry name" value="TonB-dependent receptor, plug domain"/>
    <property type="match status" value="1"/>
</dbReference>
<keyword evidence="2" id="KW-0813">Transport</keyword>
<dbReference type="Gene3D" id="2.40.170.20">
    <property type="entry name" value="TonB-dependent receptor, beta-barrel domain"/>
    <property type="match status" value="1"/>
</dbReference>
<evidence type="ECO:0000313" key="10">
    <source>
        <dbReference type="EMBL" id="ASG19818.1"/>
    </source>
</evidence>
<keyword evidence="11" id="KW-1185">Reference proteome</keyword>
<dbReference type="AlphaFoldDB" id="A0A248JP31"/>
<evidence type="ECO:0000256" key="5">
    <source>
        <dbReference type="ARBA" id="ARBA00022729"/>
    </source>
</evidence>
<dbReference type="PANTHER" id="PTHR30069">
    <property type="entry name" value="TONB-DEPENDENT OUTER MEMBRANE RECEPTOR"/>
    <property type="match status" value="1"/>
</dbReference>
<accession>A0A248JP31</accession>
<feature type="signal peptide" evidence="8">
    <location>
        <begin position="1"/>
        <end position="23"/>
    </location>
</feature>
<comment type="subcellular location">
    <subcellularLocation>
        <location evidence="1">Cell outer membrane</location>
        <topology evidence="1">Multi-pass membrane protein</topology>
    </subcellularLocation>
</comment>
<dbReference type="RefSeq" id="WP_088870771.1">
    <property type="nucleotide sequence ID" value="NZ_CP022110.1"/>
</dbReference>
<dbReference type="GO" id="GO:0044718">
    <property type="term" value="P:siderophore transmembrane transport"/>
    <property type="evidence" value="ECO:0007669"/>
    <property type="project" value="TreeGrafter"/>
</dbReference>
<evidence type="ECO:0000256" key="6">
    <source>
        <dbReference type="ARBA" id="ARBA00023136"/>
    </source>
</evidence>
<dbReference type="Proteomes" id="UP000197153">
    <property type="component" value="Chromosome 1"/>
</dbReference>
<feature type="domain" description="Outer membrane protein beta-barrel" evidence="9">
    <location>
        <begin position="295"/>
        <end position="695"/>
    </location>
</feature>
<keyword evidence="6" id="KW-0472">Membrane</keyword>
<sequence>MKGRGVRNAVIAGLAVAAPSALAQTEVTVTATPPEAVRLDDRTVYDLAGNLQAKGGGSVAEVLTALPAVSVDPAGKVRVHGAAVTVMVDGKPSAALRGMPLATALQSMPANTIAKIEVITDPGPEFRGDAGIIINLVTRKPRSPAAKADLGAGIGPQGRRSGSAAGSFGVGAWAFSGSADVRDDIRYDLLDIDRTAKSADGSAAGRLVEHRSTFVPYTNTTGTLSVSYAASDHDTVSLSGEGALRHRPRQYRDDLGVYGPDGGVTSRSVTQDCAPQHFDHASLTGDYVRKGVIGGDTLSVKASHEDHETLRDQTDDQLFQVPASVEDIYRQRHTERELIDTVSGDYVLPLPREGQLKLGFEVESDRVQSAYQAGAVGGPDDGGFGATPAARFGLNRTLSAGYASYQRLLGPWLVKGGLRVESMATRFLTGTGGMPDSSDLRWLPSLSLGRDLSPESRLTFSYTRRIDRPTTEQLNPLQTIVGATTILGNTGLRPSRTDSVAAGYTYTAAKVTASGSLYARHLTDDIVDYRYAAAPGATTLVSTVENAGSGTSAGLDLAVDFHLGPDWAVGLSSDLSLLRETMPVGGGLIGGENYTGTLFTHLSKINLTWTPEEGDRLQLQAQLHGRSLEAGGTRSGYQSMTLSYGHDVTSRLKLIVTANDVFNGVRRVTWIDTPQYRERSELAVPGQIVYLRLTYRLGGDENKAGAAGK</sequence>
<evidence type="ECO:0000256" key="7">
    <source>
        <dbReference type="ARBA" id="ARBA00023237"/>
    </source>
</evidence>
<organism evidence="10 11">
    <name type="scientific">Nitrospirillum viridazoti CBAmc</name>
    <dbReference type="NCBI Taxonomy" id="1441467"/>
    <lineage>
        <taxon>Bacteria</taxon>
        <taxon>Pseudomonadati</taxon>
        <taxon>Pseudomonadota</taxon>
        <taxon>Alphaproteobacteria</taxon>
        <taxon>Rhodospirillales</taxon>
        <taxon>Azospirillaceae</taxon>
        <taxon>Nitrospirillum</taxon>
        <taxon>Nitrospirillum viridazoti</taxon>
    </lineage>
</organism>
<keyword evidence="3" id="KW-1134">Transmembrane beta strand</keyword>
<dbReference type="InterPro" id="IPR041700">
    <property type="entry name" value="OMP_b-brl_3"/>
</dbReference>
<dbReference type="KEGG" id="nao:Y958_02455"/>
<feature type="chain" id="PRO_5012964657" description="Outer membrane protein beta-barrel domain-containing protein" evidence="8">
    <location>
        <begin position="24"/>
        <end position="709"/>
    </location>
</feature>
<proteinExistence type="predicted"/>
<keyword evidence="5 8" id="KW-0732">Signal</keyword>